<dbReference type="OrthoDB" id="9796999at2"/>
<reference evidence="2 4" key="2">
    <citation type="submission" date="2019-03" db="EMBL/GenBank/DDBJ databases">
        <title>Genomic Encyclopedia of Type Strains, Phase IV (KMG-IV): sequencing the most valuable type-strain genomes for metagenomic binning, comparative biology and taxonomic classification.</title>
        <authorList>
            <person name="Goeker M."/>
        </authorList>
    </citation>
    <scope>NUCLEOTIDE SEQUENCE [LARGE SCALE GENOMIC DNA]</scope>
    <source>
        <strain evidence="2 4">DSM 20580</strain>
    </source>
</reference>
<comment type="caution">
    <text evidence="1">The sequence shown here is derived from an EMBL/GenBank/DDBJ whole genome shotgun (WGS) entry which is preliminary data.</text>
</comment>
<dbReference type="Proteomes" id="UP000254330">
    <property type="component" value="Unassembled WGS sequence"/>
</dbReference>
<keyword evidence="4" id="KW-1185">Reference proteome</keyword>
<dbReference type="Proteomes" id="UP000294641">
    <property type="component" value="Unassembled WGS sequence"/>
</dbReference>
<dbReference type="EMBL" id="UGNP01000001">
    <property type="protein sequence ID" value="STX10550.1"/>
    <property type="molecule type" value="Genomic_DNA"/>
</dbReference>
<evidence type="ECO:0000313" key="2">
    <source>
        <dbReference type="EMBL" id="TDR34358.1"/>
    </source>
</evidence>
<protein>
    <submittedName>
        <fullName evidence="2">Uncharacterized protein YdeI (YjbR/CyaY-like superfamily)</fullName>
    </submittedName>
    <submittedName>
        <fullName evidence="1">Uncharacterized protein conserved in bacteria</fullName>
    </submittedName>
</protein>
<gene>
    <name evidence="2" type="ORF">DFR61_14013</name>
    <name evidence="1" type="ORF">NCTC10597_02297</name>
</gene>
<evidence type="ECO:0000313" key="3">
    <source>
        <dbReference type="Proteomes" id="UP000254330"/>
    </source>
</evidence>
<accession>A0A8B4QCR4</accession>
<dbReference type="AlphaFoldDB" id="A0A8B4QCR4"/>
<evidence type="ECO:0000313" key="1">
    <source>
        <dbReference type="EMBL" id="STX10550.1"/>
    </source>
</evidence>
<name>A0A8B4QCR4_9BACL</name>
<reference evidence="1 3" key="1">
    <citation type="submission" date="2018-06" db="EMBL/GenBank/DDBJ databases">
        <authorList>
            <consortium name="Pathogen Informatics"/>
            <person name="Doyle S."/>
        </authorList>
    </citation>
    <scope>NUCLEOTIDE SEQUENCE [LARGE SCALE GENOMIC DNA]</scope>
    <source>
        <strain evidence="1 3">NCTC10597</strain>
    </source>
</reference>
<dbReference type="RefSeq" id="WP_109350630.1">
    <property type="nucleotide sequence ID" value="NZ_BJUE01000048.1"/>
</dbReference>
<sequence>MKNAIHFLNQEEFIEWLDAHHDTALEIWVVFSKLKSNSASLTWSESVDCALAFGWIDGIRKSIDDEHYKISFTPRNPNSVWSKVNVQKAQRLIERNQMRPSGLTLFNNRKDQTGYSAANRNIELLKEYEDEIKKNPKSWAFFNQLPPAYKRDSIWWIMSAKKEATQLRRLHRLINS</sequence>
<evidence type="ECO:0000313" key="4">
    <source>
        <dbReference type="Proteomes" id="UP000294641"/>
    </source>
</evidence>
<dbReference type="EMBL" id="SNZG01000040">
    <property type="protein sequence ID" value="TDR34358.1"/>
    <property type="molecule type" value="Genomic_DNA"/>
</dbReference>
<proteinExistence type="predicted"/>
<dbReference type="Pfam" id="PF13376">
    <property type="entry name" value="OmdA"/>
    <property type="match status" value="1"/>
</dbReference>
<organism evidence="1 3">
    <name type="scientific">Kurthia zopfii</name>
    <dbReference type="NCBI Taxonomy" id="1650"/>
    <lineage>
        <taxon>Bacteria</taxon>
        <taxon>Bacillati</taxon>
        <taxon>Bacillota</taxon>
        <taxon>Bacilli</taxon>
        <taxon>Bacillales</taxon>
        <taxon>Caryophanaceae</taxon>
        <taxon>Kurthia</taxon>
    </lineage>
</organism>